<reference evidence="1" key="1">
    <citation type="journal article" date="2012" name="Chem. Biol.">
        <title>Quartromicin biosynthesis: two alternative polyketide chains produced by one polyketide synthase assembly line.</title>
        <authorList>
            <person name="He H.Y."/>
            <person name="Pan H.X."/>
            <person name="Wu L.F."/>
            <person name="Zhang B.B."/>
            <person name="Chai H.B."/>
            <person name="Liu W."/>
            <person name="Tang G.L."/>
        </authorList>
    </citation>
    <scope>NUCLEOTIDE SEQUENCE</scope>
    <source>
        <strain evidence="1">NRRL 21084</strain>
    </source>
</reference>
<dbReference type="InterPro" id="IPR029058">
    <property type="entry name" value="AB_hydrolase_fold"/>
</dbReference>
<dbReference type="Gene3D" id="3.40.50.1820">
    <property type="entry name" value="alpha/beta hydrolase"/>
    <property type="match status" value="1"/>
</dbReference>
<dbReference type="AlphaFoldDB" id="K7QQB1"/>
<name>K7QQB1_STRRG</name>
<gene>
    <name evidence="1" type="primary">pyrD4</name>
</gene>
<reference evidence="1" key="2">
    <citation type="journal article" date="2012" name="J. Am. Chem. Soc.">
        <title>Insights into pyrroindomycin biosynthesis reveal a uniform paradigm for tetramate/tetronate formation.</title>
        <authorList>
            <person name="Wu Q."/>
            <person name="Wu Z."/>
            <person name="Qu X."/>
            <person name="Liu W."/>
        </authorList>
    </citation>
    <scope>NUCLEOTIDE SEQUENCE</scope>
    <source>
        <strain evidence="1">NRRL 21084</strain>
    </source>
</reference>
<evidence type="ECO:0000313" key="1">
    <source>
        <dbReference type="EMBL" id="AFV71315.1"/>
    </source>
</evidence>
<dbReference type="Pfam" id="PF06500">
    <property type="entry name" value="FrsA-like"/>
    <property type="match status" value="1"/>
</dbReference>
<organism evidence="1">
    <name type="scientific">Streptomyces rugosporus</name>
    <dbReference type="NCBI Taxonomy" id="295838"/>
    <lineage>
        <taxon>Bacteria</taxon>
        <taxon>Bacillati</taxon>
        <taxon>Actinomycetota</taxon>
        <taxon>Actinomycetes</taxon>
        <taxon>Kitasatosporales</taxon>
        <taxon>Streptomycetaceae</taxon>
        <taxon>Streptomyces</taxon>
    </lineage>
</organism>
<protein>
    <submittedName>
        <fullName evidence="1">PyrD4</fullName>
    </submittedName>
</protein>
<dbReference type="InterPro" id="IPR010520">
    <property type="entry name" value="FrsA-like"/>
</dbReference>
<dbReference type="EMBL" id="JX042309">
    <property type="protein sequence ID" value="AFV71315.1"/>
    <property type="molecule type" value="Genomic_DNA"/>
</dbReference>
<proteinExistence type="predicted"/>
<accession>K7QQB1</accession>
<sequence>MNDVAELKSYIEVHAKGQGLDGYREVLARIGSDDGAEPGSWAAEWCREGERLEKLGRFLEASRHYAMARFPYVDGDARHDALERCVTAFDRWRADVPAIERLDVKLEEGLVRCWTSGLSSAPAKPLLIMMGGNMTVKEQWAPMLVHAERLGMAAIVTEMPSVGENTVPYEPSSHRVVSRLLDEVADRADVSRTHLTMLSFSGHLALRCAVDDDRIKGVITVGAPIRSFFLDRDWYGRIPGITAATLAHMTGKEEGVAGDAAWALTPAELEGLTIPVAYAASLRDEVIPYEDVRLVKERVRRLDLVEYDDVHASPGHTQENQLWTTRALLRARGVRGPATATLAVMLAVARLRRRLRRAA</sequence>
<dbReference type="SUPFAM" id="SSF53474">
    <property type="entry name" value="alpha/beta-Hydrolases"/>
    <property type="match status" value="1"/>
</dbReference>